<organism evidence="1 2">
    <name type="scientific">Spiroplasma sabaudiense Ar-1343</name>
    <dbReference type="NCBI Taxonomy" id="1276257"/>
    <lineage>
        <taxon>Bacteria</taxon>
        <taxon>Bacillati</taxon>
        <taxon>Mycoplasmatota</taxon>
        <taxon>Mollicutes</taxon>
        <taxon>Entomoplasmatales</taxon>
        <taxon>Spiroplasmataceae</taxon>
        <taxon>Spiroplasma</taxon>
    </lineage>
</organism>
<dbReference type="KEGG" id="ssab:SSABA_v1c04090"/>
<dbReference type="STRING" id="1276257.SSABA_v1c04090"/>
<dbReference type="AlphaFoldDB" id="W6A9K1"/>
<reference evidence="1 2" key="1">
    <citation type="journal article" date="2014" name="Genome Biol. Evol.">
        <title>Molecular evolution of the substrate utilization strategies and putative virulence factors in mosquito-associated Spiroplasma species.</title>
        <authorList>
            <person name="Chang T.H."/>
            <person name="Lo W.S."/>
            <person name="Ku C."/>
            <person name="Chen L.L."/>
            <person name="Kuo C.H."/>
        </authorList>
    </citation>
    <scope>NUCLEOTIDE SEQUENCE [LARGE SCALE GENOMIC DNA]</scope>
    <source>
        <strain evidence="1">Ar-1343</strain>
    </source>
</reference>
<sequence>MYLKVRKREINQNQYANLTNDFFIRKIKKFDKNFNFNKDFYKNTFKKISIQTSIRVWIKKKLISFKVMMNINFHLKNQITPFEVCASITDLEFKRNILEIKKMFTKTE</sequence>
<evidence type="ECO:0000313" key="2">
    <source>
        <dbReference type="Proteomes" id="UP000019265"/>
    </source>
</evidence>
<gene>
    <name evidence="1" type="ORF">SSABA_v1c04090</name>
</gene>
<accession>W6A9K1</accession>
<name>W6A9K1_9MOLU</name>
<evidence type="ECO:0000313" key="1">
    <source>
        <dbReference type="EMBL" id="AHI53818.1"/>
    </source>
</evidence>
<dbReference type="HOGENOM" id="CLU_2195277_0_0_14"/>
<dbReference type="Proteomes" id="UP000019265">
    <property type="component" value="Chromosome"/>
</dbReference>
<protein>
    <submittedName>
        <fullName evidence="1">Uncharacterized protein</fullName>
    </submittedName>
</protein>
<dbReference type="EMBL" id="CP006934">
    <property type="protein sequence ID" value="AHI53818.1"/>
    <property type="molecule type" value="Genomic_DNA"/>
</dbReference>
<proteinExistence type="predicted"/>
<dbReference type="PATRIC" id="fig|1276257.3.peg.419"/>
<keyword evidence="2" id="KW-1185">Reference proteome</keyword>